<evidence type="ECO:0000256" key="1">
    <source>
        <dbReference type="SAM" id="MobiDB-lite"/>
    </source>
</evidence>
<feature type="region of interest" description="Disordered" evidence="1">
    <location>
        <begin position="42"/>
        <end position="87"/>
    </location>
</feature>
<keyword evidence="3" id="KW-1185">Reference proteome</keyword>
<dbReference type="AlphaFoldDB" id="A0AAV4R1T9"/>
<dbReference type="EMBL" id="BPLQ01005523">
    <property type="protein sequence ID" value="GIY15442.1"/>
    <property type="molecule type" value="Genomic_DNA"/>
</dbReference>
<name>A0AAV4R1T9_9ARAC</name>
<organism evidence="2 3">
    <name type="scientific">Caerostris darwini</name>
    <dbReference type="NCBI Taxonomy" id="1538125"/>
    <lineage>
        <taxon>Eukaryota</taxon>
        <taxon>Metazoa</taxon>
        <taxon>Ecdysozoa</taxon>
        <taxon>Arthropoda</taxon>
        <taxon>Chelicerata</taxon>
        <taxon>Arachnida</taxon>
        <taxon>Araneae</taxon>
        <taxon>Araneomorphae</taxon>
        <taxon>Entelegynae</taxon>
        <taxon>Araneoidea</taxon>
        <taxon>Araneidae</taxon>
        <taxon>Caerostris</taxon>
    </lineage>
</organism>
<proteinExistence type="predicted"/>
<evidence type="ECO:0000313" key="2">
    <source>
        <dbReference type="EMBL" id="GIY15442.1"/>
    </source>
</evidence>
<protein>
    <submittedName>
        <fullName evidence="2">Uncharacterized protein</fullName>
    </submittedName>
</protein>
<sequence length="87" mass="9905">MIYEGRAEQIPSGRYFGRKSPLLRVERWVTELRLRLGNSLGQLRHAHSNPGNLNYGTQTANDLLRKKEEQNTGGDPTARALSRQTRT</sequence>
<evidence type="ECO:0000313" key="3">
    <source>
        <dbReference type="Proteomes" id="UP001054837"/>
    </source>
</evidence>
<reference evidence="2 3" key="1">
    <citation type="submission" date="2021-06" db="EMBL/GenBank/DDBJ databases">
        <title>Caerostris darwini draft genome.</title>
        <authorList>
            <person name="Kono N."/>
            <person name="Arakawa K."/>
        </authorList>
    </citation>
    <scope>NUCLEOTIDE SEQUENCE [LARGE SCALE GENOMIC DNA]</scope>
</reference>
<accession>A0AAV4R1T9</accession>
<feature type="compositionally biased region" description="Polar residues" evidence="1">
    <location>
        <begin position="49"/>
        <end position="61"/>
    </location>
</feature>
<comment type="caution">
    <text evidence="2">The sequence shown here is derived from an EMBL/GenBank/DDBJ whole genome shotgun (WGS) entry which is preliminary data.</text>
</comment>
<gene>
    <name evidence="2" type="ORF">CDAR_8791</name>
</gene>
<dbReference type="Proteomes" id="UP001054837">
    <property type="component" value="Unassembled WGS sequence"/>
</dbReference>